<dbReference type="AlphaFoldDB" id="A0A0L0VY52"/>
<evidence type="ECO:0000313" key="2">
    <source>
        <dbReference type="Proteomes" id="UP000054564"/>
    </source>
</evidence>
<reference evidence="2" key="1">
    <citation type="submission" date="2014-03" db="EMBL/GenBank/DDBJ databases">
        <title>The Genome Sequence of Puccinia striiformis f. sp. tritici PST-78.</title>
        <authorList>
            <consortium name="The Broad Institute Genome Sequencing Platform"/>
            <person name="Cuomo C."/>
            <person name="Hulbert S."/>
            <person name="Chen X."/>
            <person name="Walker B."/>
            <person name="Young S.K."/>
            <person name="Zeng Q."/>
            <person name="Gargeya S."/>
            <person name="Fitzgerald M."/>
            <person name="Haas B."/>
            <person name="Abouelleil A."/>
            <person name="Alvarado L."/>
            <person name="Arachchi H.M."/>
            <person name="Berlin A.M."/>
            <person name="Chapman S.B."/>
            <person name="Goldberg J."/>
            <person name="Griggs A."/>
            <person name="Gujja S."/>
            <person name="Hansen M."/>
            <person name="Howarth C."/>
            <person name="Imamovic A."/>
            <person name="Larimer J."/>
            <person name="McCowan C."/>
            <person name="Montmayeur A."/>
            <person name="Murphy C."/>
            <person name="Neiman D."/>
            <person name="Pearson M."/>
            <person name="Priest M."/>
            <person name="Roberts A."/>
            <person name="Saif S."/>
            <person name="Shea T."/>
            <person name="Sisk P."/>
            <person name="Sykes S."/>
            <person name="Wortman J."/>
            <person name="Nusbaum C."/>
            <person name="Birren B."/>
        </authorList>
    </citation>
    <scope>NUCLEOTIDE SEQUENCE [LARGE SCALE GENOMIC DNA]</scope>
    <source>
        <strain evidence="2">race PST-78</strain>
    </source>
</reference>
<sequence length="678" mass="77584">MGALRPATTQELKKFREVRDRICTALARGDLRLKSGDTFDVKSVAKRLDQKLSPPVNRPKRVDEAIPKESEYVDYVKKLQLRQLSLLELQSFRQKWESVELSIDLTPAEKLVRDWVNQSIDTLAKCDVTRFNYNEGYDAECEKVIDSIKPQLEEWQIQSKNRLSVENFRTDFPTIFSDEPSKPRVDLTKFVKAETVHFGKQSAIEESRHPILTVEKVIQNLSTAPRLGSELHNYSIVKGFEKILEKIYQEACRLFMEQLIGPLSLVLAKPLQLKTSLESIFESVKEEDVAWREKLFQDFYVTLANPAMVFEQLKGLPEDEIRIRSALRNHVDFLASLPVKQRNGLQQASSDPSQFAKQLAEIEDHLKNQRANLRLFLNFRTEATILDVPVKRPFVEHLYNQGIIDETTLTKLNPPDGLSRGNYLKALGTQEEFNRGLMKKFQHDLLDALAASKGKQERVVAHTARLLARSQVEQLEIQAKSIYLTPDLFATPPSFKFDKALEIFRPGNIEEIAKSPQDAKMLAKAYIQVCLPMKNSHGGYKSGIDRFLTRIKIPQSGYHSVIADPLLNVDERLSAIHLEPLKEGDWRLQGTPWARLTVAARDNLNSLVHKIYTRRKAHDAMVANYIQSNADIQKFEQTHLREIPSMIKIIESCLRDAIVDEATTSSRRNRSFMLPIAS</sequence>
<accession>A0A0L0VY52</accession>
<name>A0A0L0VY52_9BASI</name>
<gene>
    <name evidence="1" type="ORF">PSTG_02817</name>
</gene>
<comment type="caution">
    <text evidence="1">The sequence shown here is derived from an EMBL/GenBank/DDBJ whole genome shotgun (WGS) entry which is preliminary data.</text>
</comment>
<proteinExistence type="predicted"/>
<keyword evidence="2" id="KW-1185">Reference proteome</keyword>
<protein>
    <submittedName>
        <fullName evidence="1">Uncharacterized protein</fullName>
    </submittedName>
</protein>
<evidence type="ECO:0000313" key="1">
    <source>
        <dbReference type="EMBL" id="KNF04112.1"/>
    </source>
</evidence>
<dbReference type="EMBL" id="AJIL01000014">
    <property type="protein sequence ID" value="KNF04112.1"/>
    <property type="molecule type" value="Genomic_DNA"/>
</dbReference>
<dbReference type="Proteomes" id="UP000054564">
    <property type="component" value="Unassembled WGS sequence"/>
</dbReference>
<organism evidence="1 2">
    <name type="scientific">Puccinia striiformis f. sp. tritici PST-78</name>
    <dbReference type="NCBI Taxonomy" id="1165861"/>
    <lineage>
        <taxon>Eukaryota</taxon>
        <taxon>Fungi</taxon>
        <taxon>Dikarya</taxon>
        <taxon>Basidiomycota</taxon>
        <taxon>Pucciniomycotina</taxon>
        <taxon>Pucciniomycetes</taxon>
        <taxon>Pucciniales</taxon>
        <taxon>Pucciniaceae</taxon>
        <taxon>Puccinia</taxon>
    </lineage>
</organism>
<dbReference type="OrthoDB" id="2497685at2759"/>